<keyword evidence="9" id="KW-0066">ATP synthesis</keyword>
<reference evidence="12 13" key="1">
    <citation type="submission" date="2023-04" db="EMBL/GenBank/DDBJ databases">
        <title>A. sendaiensis sub sp. chiapanensis a novel subspecie with specific adaptation in bacterial cell wall isolated from an active volcano.</title>
        <authorList>
            <person name="Alvarez Gutierrez P.E."/>
            <person name="Ortiz Cortes L.Y."/>
        </authorList>
    </citation>
    <scope>NUCLEOTIDE SEQUENCE [LARGE SCALE GENOMIC DNA]</scope>
    <source>
        <strain evidence="12 13">PA2</strain>
    </source>
</reference>
<keyword evidence="2" id="KW-0813">Transport</keyword>
<dbReference type="InterPro" id="IPR050053">
    <property type="entry name" value="ATPase_alpha/beta_chains"/>
</dbReference>
<dbReference type="InterPro" id="IPR020003">
    <property type="entry name" value="ATPase_a/bsu_AS"/>
</dbReference>
<accession>A0ABT6XVE6</accession>
<evidence type="ECO:0000313" key="12">
    <source>
        <dbReference type="EMBL" id="MDI9259064.1"/>
    </source>
</evidence>
<evidence type="ECO:0000313" key="13">
    <source>
        <dbReference type="Proteomes" id="UP001529245"/>
    </source>
</evidence>
<evidence type="ECO:0000256" key="9">
    <source>
        <dbReference type="ARBA" id="ARBA00023310"/>
    </source>
</evidence>
<keyword evidence="5" id="KW-0067">ATP-binding</keyword>
<evidence type="ECO:0000259" key="11">
    <source>
        <dbReference type="SMART" id="SM00382"/>
    </source>
</evidence>
<dbReference type="Pfam" id="PF00006">
    <property type="entry name" value="ATP-synt_ab"/>
    <property type="match status" value="1"/>
</dbReference>
<evidence type="ECO:0000256" key="7">
    <source>
        <dbReference type="ARBA" id="ARBA00022967"/>
    </source>
</evidence>
<keyword evidence="7" id="KW-1278">Translocase</keyword>
<dbReference type="RefSeq" id="WP_283202656.1">
    <property type="nucleotide sequence ID" value="NZ_JASGCB010000003.1"/>
</dbReference>
<dbReference type="Gene3D" id="3.40.50.12240">
    <property type="match status" value="1"/>
</dbReference>
<evidence type="ECO:0000256" key="10">
    <source>
        <dbReference type="ARBA" id="ARBA00034006"/>
    </source>
</evidence>
<dbReference type="NCBIfam" id="TIGR01026">
    <property type="entry name" value="fliI_yscN"/>
    <property type="match status" value="1"/>
</dbReference>
<dbReference type="InterPro" id="IPR040627">
    <property type="entry name" value="T3SS_ATPase_C"/>
</dbReference>
<dbReference type="Pfam" id="PF18269">
    <property type="entry name" value="T3SS_ATPase_C"/>
    <property type="match status" value="1"/>
</dbReference>
<dbReference type="CDD" id="cd18114">
    <property type="entry name" value="ATP-synt_flagellum-secretory_path_III_C"/>
    <property type="match status" value="1"/>
</dbReference>
<evidence type="ECO:0000256" key="4">
    <source>
        <dbReference type="ARBA" id="ARBA00022741"/>
    </source>
</evidence>
<keyword evidence="8" id="KW-0406">Ion transport</keyword>
<organism evidence="12 13">
    <name type="scientific">Alicyclobacillus sendaiensis PA2</name>
    <dbReference type="NCBI Taxonomy" id="3029425"/>
    <lineage>
        <taxon>Bacteria</taxon>
        <taxon>Bacillati</taxon>
        <taxon>Bacillota</taxon>
        <taxon>Bacilli</taxon>
        <taxon>Bacillales</taxon>
        <taxon>Alicyclobacillaceae</taxon>
        <taxon>Alicyclobacillus</taxon>
    </lineage>
</organism>
<keyword evidence="13" id="KW-1185">Reference proteome</keyword>
<dbReference type="InterPro" id="IPR004100">
    <property type="entry name" value="ATPase_F1/V1/A1_a/bsu_N"/>
</dbReference>
<sequence length="441" mass="47706">MGSDSSWMAEAVRELGRRRLVRRAGRVMRVMGHTLEVAGPTASLGELCALGRDASEGLGEVIGFHEGRLYVVPLGPLPEVSPGTPVRFLDRQFRVRCGPGLVGRVLNALGEPIDDRGPLQGPLVWRAVDVPAIPPLRRGRIRSPYATGVRAIDALLTLGRGQRVGLFAGSGVGKSTLLSMMARGGRADVNVIALVGERGREVREFLEDDLGEEGLQQSVVVVATSDEPAYVRSKAAFVATAIAEHFRDEGMHVALMMDSLTRFAMAEREVGLAMGEPPSSRGYTPSVFAKLPVLLERAGPGAEGTITAVYTVLVEGDDPNDPIADAVRGILDGHIVLSRALANRGQFPAIDVLQSLSRLFPSITTEAHRQAAERVREWMARYSEIEDLLRIGAYRQGADPLTDEAIERMPEILAFLRQKKGETMALEDAVAQLLDLARDRA</sequence>
<dbReference type="SUPFAM" id="SSF52540">
    <property type="entry name" value="P-loop containing nucleoside triphosphate hydrolases"/>
    <property type="match status" value="1"/>
</dbReference>
<dbReference type="InterPro" id="IPR005714">
    <property type="entry name" value="ATPase_T3SS_FliI/YscN"/>
</dbReference>
<proteinExistence type="predicted"/>
<keyword evidence="3" id="KW-0963">Cytoplasm</keyword>
<evidence type="ECO:0000256" key="3">
    <source>
        <dbReference type="ARBA" id="ARBA00022490"/>
    </source>
</evidence>
<keyword evidence="6" id="KW-0653">Protein transport</keyword>
<dbReference type="EMBL" id="JASGCB010000003">
    <property type="protein sequence ID" value="MDI9259064.1"/>
    <property type="molecule type" value="Genomic_DNA"/>
</dbReference>
<dbReference type="SMART" id="SM00382">
    <property type="entry name" value="AAA"/>
    <property type="match status" value="1"/>
</dbReference>
<dbReference type="CDD" id="cd01136">
    <property type="entry name" value="ATPase_flagellum-secretory_path_III"/>
    <property type="match status" value="1"/>
</dbReference>
<feature type="domain" description="AAA+ ATPase" evidence="11">
    <location>
        <begin position="160"/>
        <end position="341"/>
    </location>
</feature>
<comment type="subcellular location">
    <subcellularLocation>
        <location evidence="1">Cytoplasm</location>
    </subcellularLocation>
</comment>
<keyword evidence="4" id="KW-0547">Nucleotide-binding</keyword>
<evidence type="ECO:0000256" key="6">
    <source>
        <dbReference type="ARBA" id="ARBA00022927"/>
    </source>
</evidence>
<dbReference type="InterPro" id="IPR003593">
    <property type="entry name" value="AAA+_ATPase"/>
</dbReference>
<dbReference type="PANTHER" id="PTHR15184:SF9">
    <property type="entry name" value="SPI-1 TYPE 3 SECRETION SYSTEM ATPASE"/>
    <property type="match status" value="1"/>
</dbReference>
<dbReference type="InterPro" id="IPR027417">
    <property type="entry name" value="P-loop_NTPase"/>
</dbReference>
<dbReference type="Pfam" id="PF02874">
    <property type="entry name" value="ATP-synt_ab_N"/>
    <property type="match status" value="1"/>
</dbReference>
<comment type="caution">
    <text evidence="12">The sequence shown here is derived from an EMBL/GenBank/DDBJ whole genome shotgun (WGS) entry which is preliminary data.</text>
</comment>
<dbReference type="InterPro" id="IPR000194">
    <property type="entry name" value="ATPase_F1/V1/A1_a/bsu_nucl-bd"/>
</dbReference>
<dbReference type="PANTHER" id="PTHR15184">
    <property type="entry name" value="ATP SYNTHASE"/>
    <property type="match status" value="1"/>
</dbReference>
<name>A0ABT6XVE6_ALISE</name>
<evidence type="ECO:0000256" key="2">
    <source>
        <dbReference type="ARBA" id="ARBA00022448"/>
    </source>
</evidence>
<dbReference type="Proteomes" id="UP001529245">
    <property type="component" value="Unassembled WGS sequence"/>
</dbReference>
<gene>
    <name evidence="12" type="ORF">QID03_02595</name>
</gene>
<protein>
    <submittedName>
        <fullName evidence="12">FliI/YscN family ATPase</fullName>
    </submittedName>
</protein>
<dbReference type="PROSITE" id="PS00152">
    <property type="entry name" value="ATPASE_ALPHA_BETA"/>
    <property type="match status" value="1"/>
</dbReference>
<evidence type="ECO:0000256" key="8">
    <source>
        <dbReference type="ARBA" id="ARBA00023065"/>
    </source>
</evidence>
<comment type="catalytic activity">
    <reaction evidence="10">
        <text>ATP + H2O + cellular proteinSide 1 = ADP + phosphate + cellular proteinSide 2.</text>
        <dbReference type="EC" id="7.4.2.8"/>
    </reaction>
</comment>
<evidence type="ECO:0000256" key="1">
    <source>
        <dbReference type="ARBA" id="ARBA00004496"/>
    </source>
</evidence>
<evidence type="ECO:0000256" key="5">
    <source>
        <dbReference type="ARBA" id="ARBA00022840"/>
    </source>
</evidence>